<dbReference type="InterPro" id="IPR004843">
    <property type="entry name" value="Calcineurin-like_PHP"/>
</dbReference>
<name>A0A343JA25_9CLOT</name>
<gene>
    <name evidence="4" type="ORF">BEN51_02445</name>
</gene>
<keyword evidence="1" id="KW-0479">Metal-binding</keyword>
<dbReference type="PANTHER" id="PTHR31302">
    <property type="entry name" value="TRANSMEMBRANE PROTEIN WITH METALLOPHOSPHOESTERASE DOMAIN-RELATED"/>
    <property type="match status" value="1"/>
</dbReference>
<dbReference type="AlphaFoldDB" id="A0A343JA25"/>
<proteinExistence type="predicted"/>
<dbReference type="GO" id="GO:0008758">
    <property type="term" value="F:UDP-2,3-diacylglucosamine hydrolase activity"/>
    <property type="evidence" value="ECO:0007669"/>
    <property type="project" value="TreeGrafter"/>
</dbReference>
<sequence>MNIEVLIILILLIFLKWQNDGIKISRYEYQNSKIAEGFNGYKIVQISDLHNKNFKGRLSKKIKAEKPDMIVITGDIIYRRKIKLDLVSEFLEEIKEIAPIYYVSGNHEFLSGTYNEVKELLERENVKILDNSFIVIEKGKDKIGLMGLEDPTSRRNPKYYTSKNNREYMKKSIEKLNKEKNTDFSILLSHRPEQFKLYVEEKIDLVFTGHAHGGQIRLPFIGGLFSPNQGIFPKYTCGIYKEDETSMLVSRGLGGSAFPFRLFNRPDLVVLTLKSCNI</sequence>
<dbReference type="CDD" id="cd07385">
    <property type="entry name" value="MPP_YkuE_C"/>
    <property type="match status" value="1"/>
</dbReference>
<accession>A0A343JA25</accession>
<keyword evidence="5" id="KW-1185">Reference proteome</keyword>
<organism evidence="4 5">
    <name type="scientific">Clostridium isatidis</name>
    <dbReference type="NCBI Taxonomy" id="182773"/>
    <lineage>
        <taxon>Bacteria</taxon>
        <taxon>Bacillati</taxon>
        <taxon>Bacillota</taxon>
        <taxon>Clostridia</taxon>
        <taxon>Eubacteriales</taxon>
        <taxon>Clostridiaceae</taxon>
        <taxon>Clostridium</taxon>
    </lineage>
</organism>
<keyword evidence="2" id="KW-0378">Hydrolase</keyword>
<dbReference type="PANTHER" id="PTHR31302:SF31">
    <property type="entry name" value="PHOSPHODIESTERASE YAEI"/>
    <property type="match status" value="1"/>
</dbReference>
<dbReference type="GO" id="GO:0016020">
    <property type="term" value="C:membrane"/>
    <property type="evidence" value="ECO:0007669"/>
    <property type="project" value="GOC"/>
</dbReference>
<evidence type="ECO:0000313" key="4">
    <source>
        <dbReference type="EMBL" id="ASW42383.1"/>
    </source>
</evidence>
<dbReference type="Pfam" id="PF00149">
    <property type="entry name" value="Metallophos"/>
    <property type="match status" value="1"/>
</dbReference>
<dbReference type="EMBL" id="CP016786">
    <property type="protein sequence ID" value="ASW42383.1"/>
    <property type="molecule type" value="Genomic_DNA"/>
</dbReference>
<dbReference type="InterPro" id="IPR029052">
    <property type="entry name" value="Metallo-depent_PP-like"/>
</dbReference>
<evidence type="ECO:0000256" key="2">
    <source>
        <dbReference type="ARBA" id="ARBA00022801"/>
    </source>
</evidence>
<dbReference type="Proteomes" id="UP000264883">
    <property type="component" value="Chromosome"/>
</dbReference>
<reference evidence="4 5" key="1">
    <citation type="submission" date="2016-08" db="EMBL/GenBank/DDBJ databases">
        <title>Complete Genome Sequence Of The Indigo Reducing Clostridium isatidis DSM15098.</title>
        <authorList>
            <person name="Little G.T."/>
            <person name="Minton N.P."/>
        </authorList>
    </citation>
    <scope>NUCLEOTIDE SEQUENCE [LARGE SCALE GENOMIC DNA]</scope>
    <source>
        <strain evidence="4 5">DSM 15098</strain>
    </source>
</reference>
<dbReference type="KEGG" id="cia:BEN51_02445"/>
<feature type="domain" description="Calcineurin-like phosphoesterase" evidence="3">
    <location>
        <begin position="42"/>
        <end position="213"/>
    </location>
</feature>
<dbReference type="GO" id="GO:0046872">
    <property type="term" value="F:metal ion binding"/>
    <property type="evidence" value="ECO:0007669"/>
    <property type="project" value="UniProtKB-KW"/>
</dbReference>
<dbReference type="InterPro" id="IPR051158">
    <property type="entry name" value="Metallophosphoesterase_sf"/>
</dbReference>
<evidence type="ECO:0000256" key="1">
    <source>
        <dbReference type="ARBA" id="ARBA00022723"/>
    </source>
</evidence>
<evidence type="ECO:0000313" key="5">
    <source>
        <dbReference type="Proteomes" id="UP000264883"/>
    </source>
</evidence>
<protein>
    <recommendedName>
        <fullName evidence="3">Calcineurin-like phosphoesterase domain-containing protein</fullName>
    </recommendedName>
</protein>
<dbReference type="GO" id="GO:0009245">
    <property type="term" value="P:lipid A biosynthetic process"/>
    <property type="evidence" value="ECO:0007669"/>
    <property type="project" value="TreeGrafter"/>
</dbReference>
<evidence type="ECO:0000259" key="3">
    <source>
        <dbReference type="Pfam" id="PF00149"/>
    </source>
</evidence>
<dbReference type="SUPFAM" id="SSF56300">
    <property type="entry name" value="Metallo-dependent phosphatases"/>
    <property type="match status" value="1"/>
</dbReference>
<dbReference type="Gene3D" id="3.60.21.10">
    <property type="match status" value="1"/>
</dbReference>